<dbReference type="FunFam" id="1.10.510.10:FF:000341">
    <property type="entry name" value="Tyrosine-protein kinase receptor"/>
    <property type="match status" value="1"/>
</dbReference>
<dbReference type="InterPro" id="IPR002011">
    <property type="entry name" value="Tyr_kinase_rcpt_2_CS"/>
</dbReference>
<evidence type="ECO:0000313" key="12">
    <source>
        <dbReference type="EMBL" id="KMQ84163.1"/>
    </source>
</evidence>
<sequence>FTVLYLLTSVGPFDTGHPVYKEFLKIYRQRKEINEVVLSPIMTDIELATLNEMPPGNIQLNLLYAPRLQYNPNEFALTIIEKKQITCEKFLGSGEFGKVFQGTVKDLKGSIRTPVAIKMLRKNASSQEKKKFLQEAKLMSQLRHKHVLRLLGYCSDADSPLLILELLEAGDLLKYLRESRTLQPSDSHALRLHDLLSMCEDVARGCCYLEKQHFVHRDLACRNCLISARNRENRIVKIGDFGLARDIYKDDYYRTKGEDPLPVRWLAPESLMDGTFTSQSDVWAFGVLMWEITSLGQQPYPAKNNSEILQYVCAGGKLSKPLNCPLMLYQLMLRCWNAVNNRPNFILCLENIISLRDNIEDAILSLVDFIRLTEVNRL</sequence>
<keyword evidence="10" id="KW-0472">Membrane</keyword>
<evidence type="ECO:0000259" key="11">
    <source>
        <dbReference type="PROSITE" id="PS50011"/>
    </source>
</evidence>
<dbReference type="GO" id="GO:0043235">
    <property type="term" value="C:receptor complex"/>
    <property type="evidence" value="ECO:0007669"/>
    <property type="project" value="TreeGrafter"/>
</dbReference>
<feature type="non-terminal residue" evidence="12">
    <location>
        <position position="1"/>
    </location>
</feature>
<dbReference type="GO" id="GO:0005524">
    <property type="term" value="F:ATP binding"/>
    <property type="evidence" value="ECO:0007669"/>
    <property type="project" value="UniProtKB-UniRule"/>
</dbReference>
<organism evidence="12 13">
    <name type="scientific">Lasius niger</name>
    <name type="common">Black garden ant</name>
    <dbReference type="NCBI Taxonomy" id="67767"/>
    <lineage>
        <taxon>Eukaryota</taxon>
        <taxon>Metazoa</taxon>
        <taxon>Ecdysozoa</taxon>
        <taxon>Arthropoda</taxon>
        <taxon>Hexapoda</taxon>
        <taxon>Insecta</taxon>
        <taxon>Pterygota</taxon>
        <taxon>Neoptera</taxon>
        <taxon>Endopterygota</taxon>
        <taxon>Hymenoptera</taxon>
        <taxon>Apocrita</taxon>
        <taxon>Aculeata</taxon>
        <taxon>Formicoidea</taxon>
        <taxon>Formicidae</taxon>
        <taxon>Formicinae</taxon>
        <taxon>Lasius</taxon>
        <taxon>Lasius</taxon>
    </lineage>
</organism>
<evidence type="ECO:0000256" key="5">
    <source>
        <dbReference type="ARBA" id="ARBA00022777"/>
    </source>
</evidence>
<dbReference type="InterPro" id="IPR011009">
    <property type="entry name" value="Kinase-like_dom_sf"/>
</dbReference>
<dbReference type="InterPro" id="IPR008266">
    <property type="entry name" value="Tyr_kinase_AS"/>
</dbReference>
<dbReference type="GO" id="GO:0007169">
    <property type="term" value="P:cell surface receptor protein tyrosine kinase signaling pathway"/>
    <property type="evidence" value="ECO:0007669"/>
    <property type="project" value="InterPro"/>
</dbReference>
<dbReference type="PANTHER" id="PTHR24416:SF527">
    <property type="entry name" value="PROTO-ONCOGENE TYROSINE-PROTEIN KINASE ROS"/>
    <property type="match status" value="1"/>
</dbReference>
<dbReference type="InterPro" id="IPR050122">
    <property type="entry name" value="RTK"/>
</dbReference>
<keyword evidence="3" id="KW-0808">Transferase</keyword>
<keyword evidence="2 10" id="KW-0597">Phosphoprotein</keyword>
<dbReference type="InterPro" id="IPR001245">
    <property type="entry name" value="Ser-Thr/Tyr_kinase_cat_dom"/>
</dbReference>
<evidence type="ECO:0000256" key="6">
    <source>
        <dbReference type="ARBA" id="ARBA00022840"/>
    </source>
</evidence>
<keyword evidence="10" id="KW-0675">Receptor</keyword>
<evidence type="ECO:0000256" key="4">
    <source>
        <dbReference type="ARBA" id="ARBA00022741"/>
    </source>
</evidence>
<dbReference type="OrthoDB" id="7543966at2759"/>
<dbReference type="GO" id="GO:0032006">
    <property type="term" value="P:regulation of TOR signaling"/>
    <property type="evidence" value="ECO:0007669"/>
    <property type="project" value="TreeGrafter"/>
</dbReference>
<dbReference type="GO" id="GO:0004714">
    <property type="term" value="F:transmembrane receptor protein tyrosine kinase activity"/>
    <property type="evidence" value="ECO:0007669"/>
    <property type="project" value="UniProtKB-EC"/>
</dbReference>
<evidence type="ECO:0000256" key="9">
    <source>
        <dbReference type="PROSITE-ProRule" id="PRU10141"/>
    </source>
</evidence>
<dbReference type="AlphaFoldDB" id="A0A0J7K160"/>
<evidence type="ECO:0000256" key="8">
    <source>
        <dbReference type="ARBA" id="ARBA00051243"/>
    </source>
</evidence>
<dbReference type="GO" id="GO:0005886">
    <property type="term" value="C:plasma membrane"/>
    <property type="evidence" value="ECO:0007669"/>
    <property type="project" value="TreeGrafter"/>
</dbReference>
<reference evidence="12 13" key="1">
    <citation type="submission" date="2015-04" db="EMBL/GenBank/DDBJ databases">
        <title>Lasius niger genome sequencing.</title>
        <authorList>
            <person name="Konorov E.A."/>
            <person name="Nikitin M.A."/>
            <person name="Kirill M.V."/>
            <person name="Chang P."/>
        </authorList>
    </citation>
    <scope>NUCLEOTIDE SEQUENCE [LARGE SCALE GENOMIC DNA]</scope>
    <source>
        <tissue evidence="12">Whole</tissue>
    </source>
</reference>
<dbReference type="STRING" id="67767.A0A0J7K160"/>
<comment type="subcellular location">
    <subcellularLocation>
        <location evidence="1">Membrane</location>
        <topology evidence="1">Single-pass membrane protein</topology>
    </subcellularLocation>
</comment>
<accession>A0A0J7K160</accession>
<dbReference type="PROSITE" id="PS00107">
    <property type="entry name" value="PROTEIN_KINASE_ATP"/>
    <property type="match status" value="1"/>
</dbReference>
<dbReference type="EMBL" id="LBMM01017203">
    <property type="protein sequence ID" value="KMQ84163.1"/>
    <property type="molecule type" value="Genomic_DNA"/>
</dbReference>
<dbReference type="SMART" id="SM00219">
    <property type="entry name" value="TyrKc"/>
    <property type="match status" value="1"/>
</dbReference>
<name>A0A0J7K160_LASNI</name>
<keyword evidence="7" id="KW-0829">Tyrosine-protein kinase</keyword>
<dbReference type="Proteomes" id="UP000036403">
    <property type="component" value="Unassembled WGS sequence"/>
</dbReference>
<dbReference type="PRINTS" id="PR00109">
    <property type="entry name" value="TYRKINASE"/>
</dbReference>
<evidence type="ECO:0000256" key="7">
    <source>
        <dbReference type="ARBA" id="ARBA00023137"/>
    </source>
</evidence>
<evidence type="ECO:0000256" key="1">
    <source>
        <dbReference type="ARBA" id="ARBA00004167"/>
    </source>
</evidence>
<comment type="catalytic activity">
    <reaction evidence="8 10">
        <text>L-tyrosyl-[protein] + ATP = O-phospho-L-tyrosyl-[protein] + ADP + H(+)</text>
        <dbReference type="Rhea" id="RHEA:10596"/>
        <dbReference type="Rhea" id="RHEA-COMP:10136"/>
        <dbReference type="Rhea" id="RHEA-COMP:20101"/>
        <dbReference type="ChEBI" id="CHEBI:15378"/>
        <dbReference type="ChEBI" id="CHEBI:30616"/>
        <dbReference type="ChEBI" id="CHEBI:46858"/>
        <dbReference type="ChEBI" id="CHEBI:61978"/>
        <dbReference type="ChEBI" id="CHEBI:456216"/>
        <dbReference type="EC" id="2.7.10.1"/>
    </reaction>
</comment>
<keyword evidence="10" id="KW-0812">Transmembrane</keyword>
<keyword evidence="4 9" id="KW-0547">Nucleotide-binding</keyword>
<evidence type="ECO:0000256" key="2">
    <source>
        <dbReference type="ARBA" id="ARBA00022553"/>
    </source>
</evidence>
<dbReference type="PANTHER" id="PTHR24416">
    <property type="entry name" value="TYROSINE-PROTEIN KINASE RECEPTOR"/>
    <property type="match status" value="1"/>
</dbReference>
<dbReference type="Gene3D" id="1.10.510.10">
    <property type="entry name" value="Transferase(Phosphotransferase) domain 1"/>
    <property type="match status" value="1"/>
</dbReference>
<dbReference type="PROSITE" id="PS00239">
    <property type="entry name" value="RECEPTOR_TYR_KIN_II"/>
    <property type="match status" value="1"/>
</dbReference>
<dbReference type="SUPFAM" id="SSF56112">
    <property type="entry name" value="Protein kinase-like (PK-like)"/>
    <property type="match status" value="1"/>
</dbReference>
<dbReference type="InterPro" id="IPR000719">
    <property type="entry name" value="Prot_kinase_dom"/>
</dbReference>
<comment type="caution">
    <text evidence="12">The sequence shown here is derived from an EMBL/GenBank/DDBJ whole genome shotgun (WGS) entry which is preliminary data.</text>
</comment>
<proteinExistence type="inferred from homology"/>
<dbReference type="EC" id="2.7.10.1" evidence="10"/>
<keyword evidence="6 9" id="KW-0067">ATP-binding</keyword>
<dbReference type="Pfam" id="PF07714">
    <property type="entry name" value="PK_Tyr_Ser-Thr"/>
    <property type="match status" value="1"/>
</dbReference>
<evidence type="ECO:0000313" key="13">
    <source>
        <dbReference type="Proteomes" id="UP000036403"/>
    </source>
</evidence>
<dbReference type="PaxDb" id="67767-A0A0J7K160"/>
<gene>
    <name evidence="12" type="ORF">RF55_18274</name>
</gene>
<dbReference type="PROSITE" id="PS50011">
    <property type="entry name" value="PROTEIN_KINASE_DOM"/>
    <property type="match status" value="1"/>
</dbReference>
<keyword evidence="13" id="KW-1185">Reference proteome</keyword>
<dbReference type="InterPro" id="IPR017441">
    <property type="entry name" value="Protein_kinase_ATP_BS"/>
</dbReference>
<dbReference type="Gene3D" id="3.30.200.20">
    <property type="entry name" value="Phosphorylase Kinase, domain 1"/>
    <property type="match status" value="1"/>
</dbReference>
<feature type="binding site" evidence="9">
    <location>
        <position position="118"/>
    </location>
    <ligand>
        <name>ATP</name>
        <dbReference type="ChEBI" id="CHEBI:30616"/>
    </ligand>
</feature>
<dbReference type="PROSITE" id="PS00109">
    <property type="entry name" value="PROTEIN_KINASE_TYR"/>
    <property type="match status" value="1"/>
</dbReference>
<evidence type="ECO:0000256" key="10">
    <source>
        <dbReference type="RuleBase" id="RU000312"/>
    </source>
</evidence>
<dbReference type="InterPro" id="IPR020635">
    <property type="entry name" value="Tyr_kinase_cat_dom"/>
</dbReference>
<comment type="similarity">
    <text evidence="10">Belongs to the protein kinase superfamily. Tyr protein kinase family. Insulin receptor subfamily.</text>
</comment>
<feature type="domain" description="Protein kinase" evidence="11">
    <location>
        <begin position="85"/>
        <end position="355"/>
    </location>
</feature>
<keyword evidence="5 12" id="KW-0418">Kinase</keyword>
<protein>
    <recommendedName>
        <fullName evidence="10">Tyrosine-protein kinase receptor</fullName>
        <ecNumber evidence="10">2.7.10.1</ecNumber>
    </recommendedName>
</protein>
<evidence type="ECO:0000256" key="3">
    <source>
        <dbReference type="ARBA" id="ARBA00022679"/>
    </source>
</evidence>